<dbReference type="PRINTS" id="PR00385">
    <property type="entry name" value="P450"/>
</dbReference>
<evidence type="ECO:0000256" key="2">
    <source>
        <dbReference type="ARBA" id="ARBA00022617"/>
    </source>
</evidence>
<protein>
    <recommendedName>
        <fullName evidence="9">Cytochrome P450</fullName>
    </recommendedName>
</protein>
<dbReference type="InterPro" id="IPR001128">
    <property type="entry name" value="Cyt_P450"/>
</dbReference>
<evidence type="ECO:0000313" key="8">
    <source>
        <dbReference type="Proteomes" id="UP001251528"/>
    </source>
</evidence>
<dbReference type="PRINTS" id="PR00463">
    <property type="entry name" value="EP450I"/>
</dbReference>
<feature type="binding site" description="axial binding residue" evidence="5">
    <location>
        <position position="502"/>
    </location>
    <ligand>
        <name>heme</name>
        <dbReference type="ChEBI" id="CHEBI:30413"/>
    </ligand>
    <ligandPart>
        <name>Fe</name>
        <dbReference type="ChEBI" id="CHEBI:18248"/>
    </ligandPart>
</feature>
<keyword evidence="2 5" id="KW-0349">Heme</keyword>
<dbReference type="CDD" id="cd11070">
    <property type="entry name" value="CYP56-like"/>
    <property type="match status" value="1"/>
</dbReference>
<keyword evidence="8" id="KW-1185">Reference proteome</keyword>
<keyword evidence="6" id="KW-0732">Signal</keyword>
<gene>
    <name evidence="7" type="ORF">QQS21_009119</name>
</gene>
<dbReference type="GO" id="GO:0004497">
    <property type="term" value="F:monooxygenase activity"/>
    <property type="evidence" value="ECO:0007669"/>
    <property type="project" value="InterPro"/>
</dbReference>
<accession>A0AAJ0FY34</accession>
<dbReference type="InterPro" id="IPR002401">
    <property type="entry name" value="Cyt_P450_E_grp-I"/>
</dbReference>
<dbReference type="EMBL" id="JASWJB010000224">
    <property type="protein sequence ID" value="KAK2593190.1"/>
    <property type="molecule type" value="Genomic_DNA"/>
</dbReference>
<evidence type="ECO:0000313" key="7">
    <source>
        <dbReference type="EMBL" id="KAK2593190.1"/>
    </source>
</evidence>
<dbReference type="Gene3D" id="1.10.630.10">
    <property type="entry name" value="Cytochrome P450"/>
    <property type="match status" value="1"/>
</dbReference>
<dbReference type="Pfam" id="PF00067">
    <property type="entry name" value="p450"/>
    <property type="match status" value="1"/>
</dbReference>
<dbReference type="AlphaFoldDB" id="A0AAJ0FY34"/>
<dbReference type="SUPFAM" id="SSF48264">
    <property type="entry name" value="Cytochrome P450"/>
    <property type="match status" value="1"/>
</dbReference>
<dbReference type="PANTHER" id="PTHR24305">
    <property type="entry name" value="CYTOCHROME P450"/>
    <property type="match status" value="1"/>
</dbReference>
<sequence length="571" mass="64171">MIFTIVLSSILAYVVWTLVCLESNVRKARAIGVPVIRLPVDTGNVLWMTLQPLIWNVLDRLPISWYSFPDFVRFSRRGWHFSDRSRTHVKLGPVWALVTPAAIQLHFADADAIREIFDRKEDFVRPIKEYKLLEIFGPCLSTAGWDDWARHRKPLAAPFHEGLMNFVWDESAEQVSAMARSWTGDAARAEGIASVQKDCRTLSLNVLAATGFRKSYDFHGSSDGLVGDADEASSYRNALQTVLDNAILLMLVPLRYLEAPVMPRSWARIGRAATIFQKYMEKMLNDEAAVMDQGQPGTGGIMTSFVNALAEYNLHPEKQSAKNSREGKRGLSVDEIYSNLFIINFAGHDTTANTLAFAMFLLAAHPDVQVWIAEEIAAVTKNERIEEWSYKTLFPQLNRCRAVLLETLRLFPPVMALPKWTAERGQRLTVGGKTLDIPPGVVTSPFLLAVQTHPKYWPDPYAWKPSRWIVNPAATPDCIDQEKLLVPPKGAYFPWSDGPQNCPGKKFAEVEAVAIFSRLFKTHRLTVKKEVAESDESARGRALACVNDIDAELLLRMVDRGRARLLCTEVA</sequence>
<dbReference type="InterPro" id="IPR050121">
    <property type="entry name" value="Cytochrome_P450_monoxygenase"/>
</dbReference>
<dbReference type="InterPro" id="IPR036396">
    <property type="entry name" value="Cyt_P450_sf"/>
</dbReference>
<keyword evidence="4 5" id="KW-0408">Iron</keyword>
<evidence type="ECO:0000256" key="4">
    <source>
        <dbReference type="ARBA" id="ARBA00023004"/>
    </source>
</evidence>
<evidence type="ECO:0000256" key="5">
    <source>
        <dbReference type="PIRSR" id="PIRSR602401-1"/>
    </source>
</evidence>
<feature type="chain" id="PRO_5042467153" description="Cytochrome P450" evidence="6">
    <location>
        <begin position="18"/>
        <end position="571"/>
    </location>
</feature>
<dbReference type="Proteomes" id="UP001251528">
    <property type="component" value="Unassembled WGS sequence"/>
</dbReference>
<evidence type="ECO:0000256" key="6">
    <source>
        <dbReference type="SAM" id="SignalP"/>
    </source>
</evidence>
<dbReference type="GO" id="GO:0016705">
    <property type="term" value="F:oxidoreductase activity, acting on paired donors, with incorporation or reduction of molecular oxygen"/>
    <property type="evidence" value="ECO:0007669"/>
    <property type="project" value="InterPro"/>
</dbReference>
<name>A0AAJ0FY34_9HYPO</name>
<evidence type="ECO:0000256" key="1">
    <source>
        <dbReference type="ARBA" id="ARBA00010617"/>
    </source>
</evidence>
<reference evidence="7" key="1">
    <citation type="submission" date="2023-06" db="EMBL/GenBank/DDBJ databases">
        <title>Conoideocrella luteorostrata (Hypocreales: Clavicipitaceae), a potential biocontrol fungus for elongate hemlock scale in United States Christmas tree production areas.</title>
        <authorList>
            <person name="Barrett H."/>
            <person name="Lovett B."/>
            <person name="Macias A.M."/>
            <person name="Stajich J.E."/>
            <person name="Kasson M.T."/>
        </authorList>
    </citation>
    <scope>NUCLEOTIDE SEQUENCE</scope>
    <source>
        <strain evidence="7">ARSEF 14590</strain>
    </source>
</reference>
<feature type="signal peptide" evidence="6">
    <location>
        <begin position="1"/>
        <end position="17"/>
    </location>
</feature>
<comment type="caution">
    <text evidence="7">The sequence shown here is derived from an EMBL/GenBank/DDBJ whole genome shotgun (WGS) entry which is preliminary data.</text>
</comment>
<dbReference type="GO" id="GO:0020037">
    <property type="term" value="F:heme binding"/>
    <property type="evidence" value="ECO:0007669"/>
    <property type="project" value="InterPro"/>
</dbReference>
<keyword evidence="3 5" id="KW-0479">Metal-binding</keyword>
<comment type="similarity">
    <text evidence="1">Belongs to the cytochrome P450 family.</text>
</comment>
<comment type="cofactor">
    <cofactor evidence="5">
        <name>heme</name>
        <dbReference type="ChEBI" id="CHEBI:30413"/>
    </cofactor>
</comment>
<evidence type="ECO:0008006" key="9">
    <source>
        <dbReference type="Google" id="ProtNLM"/>
    </source>
</evidence>
<organism evidence="7 8">
    <name type="scientific">Conoideocrella luteorostrata</name>
    <dbReference type="NCBI Taxonomy" id="1105319"/>
    <lineage>
        <taxon>Eukaryota</taxon>
        <taxon>Fungi</taxon>
        <taxon>Dikarya</taxon>
        <taxon>Ascomycota</taxon>
        <taxon>Pezizomycotina</taxon>
        <taxon>Sordariomycetes</taxon>
        <taxon>Hypocreomycetidae</taxon>
        <taxon>Hypocreales</taxon>
        <taxon>Clavicipitaceae</taxon>
        <taxon>Conoideocrella</taxon>
    </lineage>
</organism>
<dbReference type="PANTHER" id="PTHR24305:SF166">
    <property type="entry name" value="CYTOCHROME P450 12A4, MITOCHONDRIAL-RELATED"/>
    <property type="match status" value="1"/>
</dbReference>
<dbReference type="GO" id="GO:0005506">
    <property type="term" value="F:iron ion binding"/>
    <property type="evidence" value="ECO:0007669"/>
    <property type="project" value="InterPro"/>
</dbReference>
<proteinExistence type="inferred from homology"/>
<evidence type="ECO:0000256" key="3">
    <source>
        <dbReference type="ARBA" id="ARBA00022723"/>
    </source>
</evidence>